<evidence type="ECO:0000313" key="2">
    <source>
        <dbReference type="EMBL" id="AAW75780.1"/>
    </source>
</evidence>
<dbReference type="STRING" id="291331.XOO2526"/>
<evidence type="ECO:0000313" key="3">
    <source>
        <dbReference type="Proteomes" id="UP000006735"/>
    </source>
</evidence>
<sequence length="95" mass="10475">MYSGGLNGELFVDLLKRMMKGRRRPIHLVLDGLPAHKTRGVRDDVDSLKGRLTLHFLPGDAPDLNPDEIGVELHQAHGRSTQPAAQWREAGRSGA</sequence>
<dbReference type="Proteomes" id="UP000006735">
    <property type="component" value="Chromosome"/>
</dbReference>
<name>Q5GZU1_XANOR</name>
<accession>Q5GZU1</accession>
<dbReference type="AlphaFoldDB" id="Q5GZU1"/>
<dbReference type="Gene3D" id="3.30.420.10">
    <property type="entry name" value="Ribonuclease H-like superfamily/Ribonuclease H"/>
    <property type="match status" value="1"/>
</dbReference>
<dbReference type="InterPro" id="IPR036397">
    <property type="entry name" value="RNaseH_sf"/>
</dbReference>
<dbReference type="EMBL" id="AE013598">
    <property type="protein sequence ID" value="AAW75780.1"/>
    <property type="molecule type" value="Genomic_DNA"/>
</dbReference>
<proteinExistence type="predicted"/>
<gene>
    <name evidence="2" type="ordered locus">XOO2526</name>
</gene>
<keyword evidence="3" id="KW-1185">Reference proteome</keyword>
<dbReference type="InterPro" id="IPR038717">
    <property type="entry name" value="Tc1-like_DDE_dom"/>
</dbReference>
<dbReference type="GO" id="GO:0003676">
    <property type="term" value="F:nucleic acid binding"/>
    <property type="evidence" value="ECO:0007669"/>
    <property type="project" value="InterPro"/>
</dbReference>
<dbReference type="KEGG" id="xoo:XOO2526"/>
<protein>
    <submittedName>
        <fullName evidence="2">Transposase</fullName>
    </submittedName>
</protein>
<dbReference type="HOGENOM" id="CLU_2637200_0_0_6"/>
<evidence type="ECO:0000259" key="1">
    <source>
        <dbReference type="Pfam" id="PF13358"/>
    </source>
</evidence>
<dbReference type="Pfam" id="PF13358">
    <property type="entry name" value="DDE_3"/>
    <property type="match status" value="1"/>
</dbReference>
<organism evidence="2 3">
    <name type="scientific">Xanthomonas oryzae pv. oryzae (strain KACC10331 / KXO85)</name>
    <dbReference type="NCBI Taxonomy" id="291331"/>
    <lineage>
        <taxon>Bacteria</taxon>
        <taxon>Pseudomonadati</taxon>
        <taxon>Pseudomonadota</taxon>
        <taxon>Gammaproteobacteria</taxon>
        <taxon>Lysobacterales</taxon>
        <taxon>Lysobacteraceae</taxon>
        <taxon>Xanthomonas</taxon>
    </lineage>
</organism>
<feature type="domain" description="Tc1-like transposase DDE" evidence="1">
    <location>
        <begin position="3"/>
        <end position="80"/>
    </location>
</feature>
<reference evidence="2 3" key="1">
    <citation type="journal article" date="2005" name="Nucleic Acids Res.">
        <title>The genome sequence of Xanthomonas oryzae pathovar oryzae KACC10331, the bacterial blight pathogen of rice.</title>
        <authorList>
            <person name="Lee B.M."/>
            <person name="Park Y.J."/>
            <person name="Park D.S."/>
            <person name="Kang H.W."/>
            <person name="Kim J.G."/>
            <person name="Song E.S."/>
            <person name="Park I.C."/>
            <person name="Yoon U.H."/>
            <person name="Hahn J.H."/>
            <person name="Koo B.S."/>
            <person name="Lee G.B."/>
            <person name="Kim H."/>
            <person name="Park H.S."/>
            <person name="Yoon K.O."/>
            <person name="Kim J.H."/>
            <person name="Jung C.H."/>
            <person name="Koh N.H."/>
            <person name="Seo J.S."/>
            <person name="Go S.J."/>
        </authorList>
    </citation>
    <scope>NUCLEOTIDE SEQUENCE [LARGE SCALE GENOMIC DNA]</scope>
    <source>
        <strain evidence="3">KACC10331 / KXO85</strain>
    </source>
</reference>